<dbReference type="Proteomes" id="UP001431449">
    <property type="component" value="Unassembled WGS sequence"/>
</dbReference>
<organism evidence="4 5">
    <name type="scientific">Pseudomarimonas salicorniae</name>
    <dbReference type="NCBI Taxonomy" id="2933270"/>
    <lineage>
        <taxon>Bacteria</taxon>
        <taxon>Pseudomonadati</taxon>
        <taxon>Pseudomonadota</taxon>
        <taxon>Gammaproteobacteria</taxon>
        <taxon>Lysobacterales</taxon>
        <taxon>Lysobacteraceae</taxon>
        <taxon>Pseudomarimonas</taxon>
    </lineage>
</organism>
<evidence type="ECO:0000259" key="3">
    <source>
        <dbReference type="Pfam" id="PF25472"/>
    </source>
</evidence>
<accession>A0ABT0GLX7</accession>
<dbReference type="Gene3D" id="3.40.50.300">
    <property type="entry name" value="P-loop containing nucleotide triphosphate hydrolases"/>
    <property type="match status" value="1"/>
</dbReference>
<feature type="domain" description="ATPase dynein-related AAA" evidence="1">
    <location>
        <begin position="1287"/>
        <end position="1410"/>
    </location>
</feature>
<sequence length="1731" mass="193774">MSETPTTVDQAVAEGGAYEVLRRRLEKQGEKLQGLAEGLNAQRLEEFGSSRLEVIGRLRVRTEHNCVARDIAQVGELLLFGYNVFLGLKKETRVEDVFSLYRLVKHDEAWDVEPVPLAGSFLAEDSFAQDFRELYAYYKNTRLLQLARREGWLLASFQIGERLGDVRVFRWRVAPDGSTQYVDNRGERDIAPPPAWDFEWTACTREDMVEGRHPHMNILDTVFVETVGGDLTIKIENNTQDGLGIYREPVDDQTQSLDDARIEYARLGALILLRVLPYRETVWRHLVYNTLTREVRRIDAIGQSCVQLPEDHGIVFPGGYLLPSGEYKTFERSMAGMHFARSIRSPNGEDVLYVFYEPEHGRVALFTYNMIQRALQTPILGHGYARLDDGRMVVFSSESDEPTRVHPMQVWQTPFASEEHAAAAPPRTSFMGRIGNAPLVRGISDLMALRREIAADSVSAQRYGQLVQDARRLFDLHHWLEDSHCADLAPLLREIAQTGAAVLDEFAKVESIRQQSDAALREARTRQAELLADATPERCESIDDYTARLNALTRQRGHLLTIRDYRYIDVAEIDALEGALRERHDALSQATAAFLGEEAALAPLKARLADLDAKAQAATGAGALKPVIEAMEALSADLDMLSSLMAGLKIDDAAERTRVVEAISALYAGLNQAKARAAQRRRQLGSAEAVAQFGAQFQLFGQSVTAALGASSDPERCDEQMARILVQLEELETQFGEHEEFLQDILAKREEVLEAFESHRQALVDERQRKAQAVQDAALRILEGFSRRTARFTDPDELNAFFAGDPLILKLRELIERLRALHDSVKADDVEARLKAARDQAVRGLRDKTDLFEAGGEVIKLGPRHRFSVNTQPLDLTLLPRGEQLALHLTGTDYFAPIEDPALDALRPYWSVSLASESDELYRGEFLAAEVLAAAERSEDGFDLAALRAALGEGEALDRHVRAFAAPRYKDGYEKGIHDHDAARILRAWLPLRESAGTLAHPPAARALGMLAWEALQKEPDVALWPLRARQRRMLRESLGAREAGAALIRDVRARLKAFVEQRGLAPLSAEIERAAEYVVDELAAEHPQFAVSRYAGRLLEQLKAALSHGGRWEDLESALRELGPRMDARYALSAEWLGALFATREAPPEGWRDYLPEAAALVLVDHHIPIRYSEAELRAEVDGLLGQHPRIEDGRLVFGVDELALRLQRHRSEFLPGLAAFQQARHALLERERRTLKLSEFQPRPLASFVRNKLINEVYLPIIGDNLAKQMGTVGESKRSDLMGLLMLISPPGYGKTTLMEYVAHRLGLIFMKINGPALGHEVRSLDPAQAPDATSRQELEKLNLALEMGNNVMLYVDDIQHTHPEFLQKFISLCDGTRRIEGVWRGRTRTYDLRGKKFCVVMAGNPYTESGEVFRIPDMLANRADVYNLGDVLGGRQDVFLLSYVENSLTANPVLAPLATRRLDDLYRIIDKVEGKPFSTNDLSHHYSAAELGEIEGVLRRMMELREVVFRVNMQYIASAAQADAYRTEPPFKLQGSYRNMNKLAEKVSAVMNDSERDQLIRDHYQGESQLLTTGAEENLLKLGELLGTHTEEEAARWAQIKRDYARNKAIGGADADTATRVVAQLRDLADGVNRLGERAAQAADAGNEAHWQALLEVLTRILDEQALARTFNRDTATESAMWLGGLRNALELGFKPLVQGMEKRAEQHDALNVILREIARRMGGGKAG</sequence>
<proteinExistence type="predicted"/>
<dbReference type="EMBL" id="JALNMH010000021">
    <property type="protein sequence ID" value="MCK7595549.1"/>
    <property type="molecule type" value="Genomic_DNA"/>
</dbReference>
<dbReference type="InterPro" id="IPR020958">
    <property type="entry name" value="DUF3686"/>
</dbReference>
<dbReference type="Pfam" id="PF12458">
    <property type="entry name" value="DUF3686"/>
    <property type="match status" value="1"/>
</dbReference>
<dbReference type="Pfam" id="PF25472">
    <property type="entry name" value="DUF7902"/>
    <property type="match status" value="1"/>
</dbReference>
<evidence type="ECO:0000259" key="1">
    <source>
        <dbReference type="Pfam" id="PF07728"/>
    </source>
</evidence>
<dbReference type="InterPro" id="IPR057224">
    <property type="entry name" value="DUF7902"/>
</dbReference>
<dbReference type="InterPro" id="IPR011704">
    <property type="entry name" value="ATPase_dyneun-rel_AAA"/>
</dbReference>
<feature type="domain" description="DUF3686" evidence="2">
    <location>
        <begin position="32"/>
        <end position="478"/>
    </location>
</feature>
<name>A0ABT0GLX7_9GAMM</name>
<reference evidence="4" key="1">
    <citation type="submission" date="2022-04" db="EMBL/GenBank/DDBJ databases">
        <title>Lysobacter sp. CAU 1642 isolated from sea sand.</title>
        <authorList>
            <person name="Kim W."/>
        </authorList>
    </citation>
    <scope>NUCLEOTIDE SEQUENCE</scope>
    <source>
        <strain evidence="4">CAU 1642</strain>
    </source>
</reference>
<evidence type="ECO:0000259" key="2">
    <source>
        <dbReference type="Pfam" id="PF12458"/>
    </source>
</evidence>
<dbReference type="RefSeq" id="WP_248211573.1">
    <property type="nucleotide sequence ID" value="NZ_JALNMH010000021.1"/>
</dbReference>
<comment type="caution">
    <text evidence="4">The sequence shown here is derived from an EMBL/GenBank/DDBJ whole genome shotgun (WGS) entry which is preliminary data.</text>
</comment>
<evidence type="ECO:0000313" key="5">
    <source>
        <dbReference type="Proteomes" id="UP001431449"/>
    </source>
</evidence>
<gene>
    <name evidence="4" type="ORF">M0G41_17995</name>
</gene>
<dbReference type="SUPFAM" id="SSF52540">
    <property type="entry name" value="P-loop containing nucleoside triphosphate hydrolases"/>
    <property type="match status" value="1"/>
</dbReference>
<protein>
    <submittedName>
        <fullName evidence="4">DNA repair ATPase</fullName>
    </submittedName>
</protein>
<evidence type="ECO:0000313" key="4">
    <source>
        <dbReference type="EMBL" id="MCK7595549.1"/>
    </source>
</evidence>
<feature type="domain" description="DUF7902" evidence="3">
    <location>
        <begin position="600"/>
        <end position="683"/>
    </location>
</feature>
<dbReference type="InterPro" id="IPR027417">
    <property type="entry name" value="P-loop_NTPase"/>
</dbReference>
<dbReference type="Pfam" id="PF07728">
    <property type="entry name" value="AAA_5"/>
    <property type="match status" value="1"/>
</dbReference>
<keyword evidence="5" id="KW-1185">Reference proteome</keyword>